<organism evidence="1">
    <name type="scientific">marine sediment metagenome</name>
    <dbReference type="NCBI Taxonomy" id="412755"/>
    <lineage>
        <taxon>unclassified sequences</taxon>
        <taxon>metagenomes</taxon>
        <taxon>ecological metagenomes</taxon>
    </lineage>
</organism>
<name>X0SPR4_9ZZZZ</name>
<evidence type="ECO:0000313" key="1">
    <source>
        <dbReference type="EMBL" id="GAF83078.1"/>
    </source>
</evidence>
<proteinExistence type="predicted"/>
<dbReference type="EMBL" id="BARS01003458">
    <property type="protein sequence ID" value="GAF83078.1"/>
    <property type="molecule type" value="Genomic_DNA"/>
</dbReference>
<accession>X0SPR4</accession>
<protein>
    <submittedName>
        <fullName evidence="1">Uncharacterized protein</fullName>
    </submittedName>
</protein>
<dbReference type="AlphaFoldDB" id="X0SPR4"/>
<reference evidence="1" key="1">
    <citation type="journal article" date="2014" name="Front. Microbiol.">
        <title>High frequency of phylogenetically diverse reductive dehalogenase-homologous genes in deep subseafloor sedimentary metagenomes.</title>
        <authorList>
            <person name="Kawai M."/>
            <person name="Futagami T."/>
            <person name="Toyoda A."/>
            <person name="Takaki Y."/>
            <person name="Nishi S."/>
            <person name="Hori S."/>
            <person name="Arai W."/>
            <person name="Tsubouchi T."/>
            <person name="Morono Y."/>
            <person name="Uchiyama I."/>
            <person name="Ito T."/>
            <person name="Fujiyama A."/>
            <person name="Inagaki F."/>
            <person name="Takami H."/>
        </authorList>
    </citation>
    <scope>NUCLEOTIDE SEQUENCE</scope>
    <source>
        <strain evidence="1">Expedition CK06-06</strain>
    </source>
</reference>
<sequence>MNKENLKALAMLCLIIFGIWGVFKLNALLQSMANPLEFPYMDSSTELYCGGTKAQVGNSKVVSFPGDREVLIYENISEETNEPIGEPVFGMSGCIWHISNIKLTNMTTTESIDTIDSNKETRFYKNNPDYVAVNVLNPKTVIKGDINAKIEGTIPVPKISGGGNMFFHSVSSYTSHEKVDLKLTGDISLLMTTELPTSYVGFEEFESRRENNLARCTEVESAEHHLFGKPVYQLFCVFETENIQFVTVIKQINIKKMGCPKTVHKNLYLFVDGITHYLDTDVVTEKDCASANVDVAIKPIGRW</sequence>
<gene>
    <name evidence="1" type="ORF">S01H1_06700</name>
</gene>
<comment type="caution">
    <text evidence="1">The sequence shown here is derived from an EMBL/GenBank/DDBJ whole genome shotgun (WGS) entry which is preliminary data.</text>
</comment>